<dbReference type="Proteomes" id="UP000285301">
    <property type="component" value="Unassembled WGS sequence"/>
</dbReference>
<evidence type="ECO:0000313" key="5">
    <source>
        <dbReference type="Proteomes" id="UP000285301"/>
    </source>
</evidence>
<name>A0A3S3PJM9_9ACAR</name>
<dbReference type="InterPro" id="IPR036870">
    <property type="entry name" value="Ribosomal_bS18_sf"/>
</dbReference>
<feature type="non-terminal residue" evidence="4">
    <location>
        <position position="101"/>
    </location>
</feature>
<accession>A0A3S3PJM9</accession>
<keyword evidence="5" id="KW-1185">Reference proteome</keyword>
<evidence type="ECO:0000256" key="2">
    <source>
        <dbReference type="ARBA" id="ARBA00022980"/>
    </source>
</evidence>
<proteinExistence type="inferred from homology"/>
<comment type="similarity">
    <text evidence="1">Belongs to the bacterial ribosomal protein bS18 family.</text>
</comment>
<dbReference type="SUPFAM" id="SSF46911">
    <property type="entry name" value="Ribosomal protein S18"/>
    <property type="match status" value="1"/>
</dbReference>
<dbReference type="OrthoDB" id="10066799at2759"/>
<gene>
    <name evidence="4" type="ORF">B4U79_11747</name>
</gene>
<dbReference type="NCBIfam" id="TIGR00165">
    <property type="entry name" value="S18"/>
    <property type="match status" value="1"/>
</dbReference>
<dbReference type="GO" id="GO:0003735">
    <property type="term" value="F:structural constituent of ribosome"/>
    <property type="evidence" value="ECO:0007669"/>
    <property type="project" value="InterPro"/>
</dbReference>
<evidence type="ECO:0000256" key="3">
    <source>
        <dbReference type="ARBA" id="ARBA00023274"/>
    </source>
</evidence>
<dbReference type="InterPro" id="IPR001648">
    <property type="entry name" value="Ribosomal_bS18"/>
</dbReference>
<reference evidence="4 5" key="1">
    <citation type="journal article" date="2018" name="Gigascience">
        <title>Genomes of trombidid mites reveal novel predicted allergens and laterally-transferred genes associated with secondary metabolism.</title>
        <authorList>
            <person name="Dong X."/>
            <person name="Chaisiri K."/>
            <person name="Xia D."/>
            <person name="Armstrong S.D."/>
            <person name="Fang Y."/>
            <person name="Donnelly M.J."/>
            <person name="Kadowaki T."/>
            <person name="McGarry J.W."/>
            <person name="Darby A.C."/>
            <person name="Makepeace B.L."/>
        </authorList>
    </citation>
    <scope>NUCLEOTIDE SEQUENCE [LARGE SCALE GENOMIC DNA]</scope>
    <source>
        <strain evidence="4">UoL-WK</strain>
    </source>
</reference>
<keyword evidence="3" id="KW-0687">Ribonucleoprotein</keyword>
<dbReference type="Pfam" id="PF01084">
    <property type="entry name" value="Ribosomal_S18"/>
    <property type="match status" value="1"/>
</dbReference>
<dbReference type="PANTHER" id="PTHR13479">
    <property type="entry name" value="30S RIBOSOMAL PROTEIN S18"/>
    <property type="match status" value="1"/>
</dbReference>
<dbReference type="EMBL" id="NCKU01007525">
    <property type="protein sequence ID" value="RWS02579.1"/>
    <property type="molecule type" value="Genomic_DNA"/>
</dbReference>
<evidence type="ECO:0000256" key="1">
    <source>
        <dbReference type="ARBA" id="ARBA00005589"/>
    </source>
</evidence>
<dbReference type="GO" id="GO:0070181">
    <property type="term" value="F:small ribosomal subunit rRNA binding"/>
    <property type="evidence" value="ECO:0007669"/>
    <property type="project" value="TreeGrafter"/>
</dbReference>
<dbReference type="PANTHER" id="PTHR13479:SF40">
    <property type="entry name" value="SMALL RIBOSOMAL SUBUNIT PROTEIN BS18M"/>
    <property type="match status" value="1"/>
</dbReference>
<dbReference type="STRING" id="1965070.A0A3S3PJM9"/>
<comment type="caution">
    <text evidence="4">The sequence shown here is derived from an EMBL/GenBank/DDBJ whole genome shotgun (WGS) entry which is preliminary data.</text>
</comment>
<protein>
    <submittedName>
        <fullName evidence="4">28S ribosomal protein S18c-like protein</fullName>
    </submittedName>
</protein>
<evidence type="ECO:0000313" key="4">
    <source>
        <dbReference type="EMBL" id="RWS02579.1"/>
    </source>
</evidence>
<sequence length="101" mass="12036">MPNTNLENPYAKQKKQCILCKYNIEVNYKNPRLLSQFVSPFTGLLYNKHITGLCTKQQQLVERELRLAKYLGLMPYVFRDARFCKDPRLFNPLRPQRPNPY</sequence>
<keyword evidence="2 4" id="KW-0689">Ribosomal protein</keyword>
<dbReference type="Gene3D" id="4.10.640.10">
    <property type="entry name" value="Ribosomal protein S18"/>
    <property type="match status" value="1"/>
</dbReference>
<dbReference type="GO" id="GO:0032543">
    <property type="term" value="P:mitochondrial translation"/>
    <property type="evidence" value="ECO:0007669"/>
    <property type="project" value="TreeGrafter"/>
</dbReference>
<organism evidence="4 5">
    <name type="scientific">Dinothrombium tinctorium</name>
    <dbReference type="NCBI Taxonomy" id="1965070"/>
    <lineage>
        <taxon>Eukaryota</taxon>
        <taxon>Metazoa</taxon>
        <taxon>Ecdysozoa</taxon>
        <taxon>Arthropoda</taxon>
        <taxon>Chelicerata</taxon>
        <taxon>Arachnida</taxon>
        <taxon>Acari</taxon>
        <taxon>Acariformes</taxon>
        <taxon>Trombidiformes</taxon>
        <taxon>Prostigmata</taxon>
        <taxon>Anystina</taxon>
        <taxon>Parasitengona</taxon>
        <taxon>Trombidioidea</taxon>
        <taxon>Trombidiidae</taxon>
        <taxon>Dinothrombium</taxon>
    </lineage>
</organism>
<dbReference type="AlphaFoldDB" id="A0A3S3PJM9"/>
<dbReference type="GO" id="GO:0005763">
    <property type="term" value="C:mitochondrial small ribosomal subunit"/>
    <property type="evidence" value="ECO:0007669"/>
    <property type="project" value="TreeGrafter"/>
</dbReference>